<feature type="region of interest" description="Disordered" evidence="2">
    <location>
        <begin position="1"/>
        <end position="129"/>
    </location>
</feature>
<dbReference type="InterPro" id="IPR036265">
    <property type="entry name" value="HIT-like_sf"/>
</dbReference>
<dbReference type="GO" id="GO:0071014">
    <property type="term" value="C:post-mRNA release spliceosomal complex"/>
    <property type="evidence" value="ECO:0007669"/>
    <property type="project" value="TreeGrafter"/>
</dbReference>
<evidence type="ECO:0000259" key="4">
    <source>
        <dbReference type="Pfam" id="PF04677"/>
    </source>
</evidence>
<evidence type="ECO:0008006" key="7">
    <source>
        <dbReference type="Google" id="ProtNLM"/>
    </source>
</evidence>
<evidence type="ECO:0000256" key="1">
    <source>
        <dbReference type="ARBA" id="ARBA00006795"/>
    </source>
</evidence>
<dbReference type="InterPro" id="IPR006767">
    <property type="entry name" value="Cwf19-like_C_dom-2"/>
</dbReference>
<evidence type="ECO:0000313" key="6">
    <source>
        <dbReference type="Proteomes" id="UP001367676"/>
    </source>
</evidence>
<feature type="region of interest" description="Disordered" evidence="2">
    <location>
        <begin position="171"/>
        <end position="258"/>
    </location>
</feature>
<dbReference type="Gene3D" id="3.30.428.10">
    <property type="entry name" value="HIT-like"/>
    <property type="match status" value="1"/>
</dbReference>
<feature type="compositionally biased region" description="Basic and acidic residues" evidence="2">
    <location>
        <begin position="228"/>
        <end position="257"/>
    </location>
</feature>
<organism evidence="5 6">
    <name type="scientific">Parthenolecanium corni</name>
    <dbReference type="NCBI Taxonomy" id="536013"/>
    <lineage>
        <taxon>Eukaryota</taxon>
        <taxon>Metazoa</taxon>
        <taxon>Ecdysozoa</taxon>
        <taxon>Arthropoda</taxon>
        <taxon>Hexapoda</taxon>
        <taxon>Insecta</taxon>
        <taxon>Pterygota</taxon>
        <taxon>Neoptera</taxon>
        <taxon>Paraneoptera</taxon>
        <taxon>Hemiptera</taxon>
        <taxon>Sternorrhyncha</taxon>
        <taxon>Coccoidea</taxon>
        <taxon>Coccidae</taxon>
        <taxon>Parthenolecanium</taxon>
    </lineage>
</organism>
<dbReference type="InterPro" id="IPR040194">
    <property type="entry name" value="Cwf19-like"/>
</dbReference>
<comment type="caution">
    <text evidence="5">The sequence shown here is derived from an EMBL/GenBank/DDBJ whole genome shotgun (WGS) entry which is preliminary data.</text>
</comment>
<protein>
    <recommendedName>
        <fullName evidence="7">CWF19-like protein 2</fullName>
    </recommendedName>
</protein>
<dbReference type="Pfam" id="PF04677">
    <property type="entry name" value="CwfJ_C_1"/>
    <property type="match status" value="1"/>
</dbReference>
<gene>
    <name evidence="5" type="ORF">V9T40_003723</name>
</gene>
<evidence type="ECO:0000256" key="2">
    <source>
        <dbReference type="SAM" id="MobiDB-lite"/>
    </source>
</evidence>
<keyword evidence="6" id="KW-1185">Reference proteome</keyword>
<dbReference type="SUPFAM" id="SSF54197">
    <property type="entry name" value="HIT-like"/>
    <property type="match status" value="1"/>
</dbReference>
<evidence type="ECO:0000259" key="3">
    <source>
        <dbReference type="Pfam" id="PF04676"/>
    </source>
</evidence>
<dbReference type="Pfam" id="PF04676">
    <property type="entry name" value="CwfJ_C_2"/>
    <property type="match status" value="1"/>
</dbReference>
<dbReference type="GO" id="GO:0000398">
    <property type="term" value="P:mRNA splicing, via spliceosome"/>
    <property type="evidence" value="ECO:0007669"/>
    <property type="project" value="TreeGrafter"/>
</dbReference>
<reference evidence="5 6" key="1">
    <citation type="submission" date="2024-03" db="EMBL/GenBank/DDBJ databases">
        <title>Adaptation during the transition from Ophiocordyceps entomopathogen to insect associate is accompanied by gene loss and intensified selection.</title>
        <authorList>
            <person name="Ward C.M."/>
            <person name="Onetto C.A."/>
            <person name="Borneman A.R."/>
        </authorList>
    </citation>
    <scope>NUCLEOTIDE SEQUENCE [LARGE SCALE GENOMIC DNA]</scope>
    <source>
        <strain evidence="5">AWRI1</strain>
        <tissue evidence="5">Single Adult Female</tissue>
    </source>
</reference>
<evidence type="ECO:0000313" key="5">
    <source>
        <dbReference type="EMBL" id="KAK7603724.1"/>
    </source>
</evidence>
<proteinExistence type="inferred from homology"/>
<sequence>MPKKHKKLKNKHKHKEKKKSKRKYRSSSSDSESDASSDSSVYEWVEKKSEQSTNEKSPQHEDWLSGTLSRTYSLKDDRKERKQNTDKNECIIAEPGQSSRELNPFWKNGGTGLPEESKESDLQTGSHQDAEWLKKALKRAKEQARNENIPLETIVAERYGSLDNLYKLIDRAEERNKGKKSYHRDRHRKPETSHSRAFMKPSEDDETNPHFSYESYRRKGSQGFRKPKPTESSEKNEKVFEKPPELPEKKVSTKPAEDLLTDQEMNSLASKILKAEIMGNTALVKELNDKLTRAKKVRDGAKIDEKDKSIILTTTNARGFTQPVRGTNERHEKKKRKNYDTHVAGERVRYFEDDDKYSLNEMYEKEMTQSVDDQNAEFLRLASKSKGDKDYAIDDLFMEQTTSNRSEKEKGLSGAINKQKKAEKALDHCTWCLVNNKLQKHLIISTATKSYLSIPYFHSLTEGHCLIAPMYHATCSTLVDEDVWEEMRKYCKHLVQLFRAQDQDVVFFETAFNFKNYPHMLLHCVPVPYESGELLPIYFKKAILECEKEWAQNKQVVNVSKFDVKRVIPKGLPYFMVHFGMDNGFAHVIEDEQRFPRNFAQEIIGGMLDLDHRIWRKQQADDFETQCKKVNYFKNFWKEMELCE</sequence>
<feature type="compositionally biased region" description="Basic residues" evidence="2">
    <location>
        <begin position="177"/>
        <end position="187"/>
    </location>
</feature>
<dbReference type="InterPro" id="IPR006768">
    <property type="entry name" value="Cwf19-like_C_dom-1"/>
</dbReference>
<dbReference type="EMBL" id="JBBCAQ010000006">
    <property type="protein sequence ID" value="KAK7603724.1"/>
    <property type="molecule type" value="Genomic_DNA"/>
</dbReference>
<dbReference type="AlphaFoldDB" id="A0AAN9Y9Z7"/>
<dbReference type="Proteomes" id="UP001367676">
    <property type="component" value="Unassembled WGS sequence"/>
</dbReference>
<comment type="similarity">
    <text evidence="1">Belongs to the CWF19 family.</text>
</comment>
<dbReference type="PANTHER" id="PTHR12072">
    <property type="entry name" value="CWF19, CELL CYCLE CONTROL PROTEIN"/>
    <property type="match status" value="1"/>
</dbReference>
<accession>A0AAN9Y9Z7</accession>
<feature type="domain" description="Cwf19-like C-terminal" evidence="4">
    <location>
        <begin position="417"/>
        <end position="540"/>
    </location>
</feature>
<name>A0AAN9Y9Z7_9HEMI</name>
<feature type="compositionally biased region" description="Basic residues" evidence="2">
    <location>
        <begin position="1"/>
        <end position="25"/>
    </location>
</feature>
<dbReference type="PANTHER" id="PTHR12072:SF5">
    <property type="entry name" value="CWF19-LIKE PROTEIN 2"/>
    <property type="match status" value="1"/>
</dbReference>
<feature type="compositionally biased region" description="Basic and acidic residues" evidence="2">
    <location>
        <begin position="73"/>
        <end position="89"/>
    </location>
</feature>
<feature type="compositionally biased region" description="Low complexity" evidence="2">
    <location>
        <begin position="26"/>
        <end position="40"/>
    </location>
</feature>
<feature type="domain" description="Cwf19-like protein C-terminal" evidence="3">
    <location>
        <begin position="549"/>
        <end position="639"/>
    </location>
</feature>